<comment type="caution">
    <text evidence="8">The sequence shown here is derived from an EMBL/GenBank/DDBJ whole genome shotgun (WGS) entry which is preliminary data.</text>
</comment>
<evidence type="ECO:0000256" key="4">
    <source>
        <dbReference type="ARBA" id="ARBA00022989"/>
    </source>
</evidence>
<feature type="transmembrane region" description="Helical" evidence="7">
    <location>
        <begin position="73"/>
        <end position="93"/>
    </location>
</feature>
<evidence type="ECO:0000256" key="3">
    <source>
        <dbReference type="ARBA" id="ARBA00022692"/>
    </source>
</evidence>
<evidence type="ECO:0000313" key="8">
    <source>
        <dbReference type="EMBL" id="RHW26932.1"/>
    </source>
</evidence>
<evidence type="ECO:0000256" key="1">
    <source>
        <dbReference type="ARBA" id="ARBA00004651"/>
    </source>
</evidence>
<dbReference type="InterPro" id="IPR022791">
    <property type="entry name" value="L-PG_synthase/AglD"/>
</dbReference>
<evidence type="ECO:0000256" key="7">
    <source>
        <dbReference type="SAM" id="Phobius"/>
    </source>
</evidence>
<feature type="transmembrane region" description="Helical" evidence="7">
    <location>
        <begin position="318"/>
        <end position="338"/>
    </location>
</feature>
<keyword evidence="4 7" id="KW-1133">Transmembrane helix</keyword>
<feature type="transmembrane region" description="Helical" evidence="7">
    <location>
        <begin position="287"/>
        <end position="306"/>
    </location>
</feature>
<keyword evidence="5 7" id="KW-0472">Membrane</keyword>
<dbReference type="GO" id="GO:0005886">
    <property type="term" value="C:plasma membrane"/>
    <property type="evidence" value="ECO:0007669"/>
    <property type="project" value="UniProtKB-SubCell"/>
</dbReference>
<organism evidence="8 9">
    <name type="scientific">Nocardioides immobilis</name>
    <dbReference type="NCBI Taxonomy" id="2049295"/>
    <lineage>
        <taxon>Bacteria</taxon>
        <taxon>Bacillati</taxon>
        <taxon>Actinomycetota</taxon>
        <taxon>Actinomycetes</taxon>
        <taxon>Propionibacteriales</taxon>
        <taxon>Nocardioidaceae</taxon>
        <taxon>Nocardioides</taxon>
    </lineage>
</organism>
<gene>
    <name evidence="8" type="ORF">D0Z08_12170</name>
</gene>
<feature type="transmembrane region" description="Helical" evidence="7">
    <location>
        <begin position="113"/>
        <end position="134"/>
    </location>
</feature>
<sequence>MPGQGRHPARTGRRHRVRQRRSAALPRRDRVPRRTGRGHHDPRIDAGAAVPDPDRAARPRGRPGPDGVTRDRILLAARIGFVLLTIGFAWWGFNGRWHEIADAVLETGPLHLLLAIGLTVGGLLGTALLWRHLLAHLGAAVPRRDAAAIFLVGQLGKYIPGSVWTFAAQAQLGRRHDVPGRVSVTASAIFLLIHTFSGILLGSLLAGTGVLETRVAWWWWAAAAVAGAALVSPPVVRRVADRLAGRGTVARFGIGDLILTMSVMAAVWIAYGAAVAALLDARDPDHLLLAIGAFALSHAAGVLMVLAPAGIGAREGVLIALLGPTFGVGPAAAAALLARVVHASADFAAAAVARAVAHPARAEPQREDARAPVG</sequence>
<feature type="transmembrane region" description="Helical" evidence="7">
    <location>
        <begin position="182"/>
        <end position="205"/>
    </location>
</feature>
<feature type="region of interest" description="Disordered" evidence="6">
    <location>
        <begin position="1"/>
        <end position="67"/>
    </location>
</feature>
<evidence type="ECO:0000313" key="9">
    <source>
        <dbReference type="Proteomes" id="UP000283644"/>
    </source>
</evidence>
<dbReference type="AlphaFoldDB" id="A0A417Y2P4"/>
<comment type="subcellular location">
    <subcellularLocation>
        <location evidence="1">Cell membrane</location>
        <topology evidence="1">Multi-pass membrane protein</topology>
    </subcellularLocation>
</comment>
<reference evidence="8 9" key="1">
    <citation type="submission" date="2018-09" db="EMBL/GenBank/DDBJ databases">
        <title>Genome sequencing of Nocardioides immobilis CCTCC AB 2017083 for comparison to Nocardioides silvaticus.</title>
        <authorList>
            <person name="Li C."/>
            <person name="Wang G."/>
        </authorList>
    </citation>
    <scope>NUCLEOTIDE SEQUENCE [LARGE SCALE GENOMIC DNA]</scope>
    <source>
        <strain evidence="8 9">CCTCC AB 2017083</strain>
    </source>
</reference>
<evidence type="ECO:0000256" key="6">
    <source>
        <dbReference type="SAM" id="MobiDB-lite"/>
    </source>
</evidence>
<dbReference type="Pfam" id="PF03706">
    <property type="entry name" value="LPG_synthase_TM"/>
    <property type="match status" value="1"/>
</dbReference>
<keyword evidence="3 7" id="KW-0812">Transmembrane</keyword>
<name>A0A417Y2P4_9ACTN</name>
<proteinExistence type="predicted"/>
<feature type="compositionally biased region" description="Basic residues" evidence="6">
    <location>
        <begin position="7"/>
        <end position="21"/>
    </location>
</feature>
<dbReference type="EMBL" id="QXGH01000015">
    <property type="protein sequence ID" value="RHW26932.1"/>
    <property type="molecule type" value="Genomic_DNA"/>
</dbReference>
<accession>A0A417Y2P4</accession>
<evidence type="ECO:0000256" key="5">
    <source>
        <dbReference type="ARBA" id="ARBA00023136"/>
    </source>
</evidence>
<feature type="transmembrane region" description="Helical" evidence="7">
    <location>
        <begin position="217"/>
        <end position="236"/>
    </location>
</feature>
<dbReference type="Proteomes" id="UP000283644">
    <property type="component" value="Unassembled WGS sequence"/>
</dbReference>
<dbReference type="OrthoDB" id="6057470at2"/>
<evidence type="ECO:0000256" key="2">
    <source>
        <dbReference type="ARBA" id="ARBA00022475"/>
    </source>
</evidence>
<protein>
    <submittedName>
        <fullName evidence="8">UPF0104 family protein</fullName>
    </submittedName>
</protein>
<keyword evidence="2" id="KW-1003">Cell membrane</keyword>
<keyword evidence="9" id="KW-1185">Reference proteome</keyword>
<feature type="transmembrane region" description="Helical" evidence="7">
    <location>
        <begin position="257"/>
        <end position="281"/>
    </location>
</feature>